<comment type="caution">
    <text evidence="2">The sequence shown here is derived from an EMBL/GenBank/DDBJ whole genome shotgun (WGS) entry which is preliminary data.</text>
</comment>
<evidence type="ECO:0000313" key="3">
    <source>
        <dbReference type="Proteomes" id="UP000077202"/>
    </source>
</evidence>
<keyword evidence="3" id="KW-1185">Reference proteome</keyword>
<reference evidence="2" key="1">
    <citation type="submission" date="2016-03" db="EMBL/GenBank/DDBJ databases">
        <title>Mechanisms controlling the formation of the plant cell surface in tip-growing cells are functionally conserved among land plants.</title>
        <authorList>
            <person name="Honkanen S."/>
            <person name="Jones V.A."/>
            <person name="Morieri G."/>
            <person name="Champion C."/>
            <person name="Hetherington A.J."/>
            <person name="Kelly S."/>
            <person name="Saint-Marcoux D."/>
            <person name="Proust H."/>
            <person name="Prescott H."/>
            <person name="Dolan L."/>
        </authorList>
    </citation>
    <scope>NUCLEOTIDE SEQUENCE [LARGE SCALE GENOMIC DNA]</scope>
    <source>
        <tissue evidence="2">Whole gametophyte</tissue>
    </source>
</reference>
<dbReference type="EMBL" id="LVLJ01001283">
    <property type="protein sequence ID" value="OAE30661.1"/>
    <property type="molecule type" value="Genomic_DNA"/>
</dbReference>
<name>A0A176WDG6_MARPO</name>
<gene>
    <name evidence="2" type="ORF">AXG93_3016s1460</name>
</gene>
<dbReference type="AlphaFoldDB" id="A0A176WDG6"/>
<dbReference type="Proteomes" id="UP000077202">
    <property type="component" value="Unassembled WGS sequence"/>
</dbReference>
<evidence type="ECO:0000313" key="2">
    <source>
        <dbReference type="EMBL" id="OAE30661.1"/>
    </source>
</evidence>
<feature type="region of interest" description="Disordered" evidence="1">
    <location>
        <begin position="101"/>
        <end position="129"/>
    </location>
</feature>
<sequence length="403" mass="45412">MSTLHILNKQQIQISESTAQNADHRHISSVAKGQARAAEIQSGLIMSDLKDTSLPSVSLETISTTAQVKPLSEDEGQSPKKPWIWQPSYEDESDYLDAWNEPSWSKEDAPKPDRGLPRAGEETIWTDDGSGWKLSEEEKINFSYVKPGYPVNGFRPLPGDIIIHRGRAPCTARRPGGFVSIYKGDVTRPADPADGAGAGTVTYVTHRFYDGEIVVRFGQVKKTGPDDWSWVPHRKAEVFVHRTDRNPGQWNLASRLTSKPPGPPVYRYDPRWYAVGFPAKPNGQQFQVREGDFFLRLNTAFNKPGPPGYYVSRVENWINRNWYAAAFYDPKTGMDWPKLKPHDMILRASHSLVQGTVVAIAELFWRGESRDSEEWIFQGRDMHFFGGSVNEENLDKFTASAAT</sequence>
<organism evidence="2 3">
    <name type="scientific">Marchantia polymorpha subsp. ruderalis</name>
    <dbReference type="NCBI Taxonomy" id="1480154"/>
    <lineage>
        <taxon>Eukaryota</taxon>
        <taxon>Viridiplantae</taxon>
        <taxon>Streptophyta</taxon>
        <taxon>Embryophyta</taxon>
        <taxon>Marchantiophyta</taxon>
        <taxon>Marchantiopsida</taxon>
        <taxon>Marchantiidae</taxon>
        <taxon>Marchantiales</taxon>
        <taxon>Marchantiaceae</taxon>
        <taxon>Marchantia</taxon>
    </lineage>
</organism>
<evidence type="ECO:0000256" key="1">
    <source>
        <dbReference type="SAM" id="MobiDB-lite"/>
    </source>
</evidence>
<feature type="compositionally biased region" description="Basic and acidic residues" evidence="1">
    <location>
        <begin position="104"/>
        <end position="121"/>
    </location>
</feature>
<feature type="region of interest" description="Disordered" evidence="1">
    <location>
        <begin position="65"/>
        <end position="85"/>
    </location>
</feature>
<proteinExistence type="predicted"/>
<accession>A0A176WDG6</accession>
<protein>
    <submittedName>
        <fullName evidence="2">Uncharacterized protein</fullName>
    </submittedName>
</protein>